<name>A0A2G5CC03_AQUCA</name>
<dbReference type="FunCoup" id="A0A2G5CC03">
    <property type="interactions" value="785"/>
</dbReference>
<dbReference type="InParanoid" id="A0A2G5CC03"/>
<dbReference type="AlphaFoldDB" id="A0A2G5CC03"/>
<evidence type="ECO:0000313" key="4">
    <source>
        <dbReference type="Proteomes" id="UP000230069"/>
    </source>
</evidence>
<evidence type="ECO:0000259" key="2">
    <source>
        <dbReference type="Pfam" id="PF13890"/>
    </source>
</evidence>
<evidence type="ECO:0000313" key="3">
    <source>
        <dbReference type="EMBL" id="PIA28786.1"/>
    </source>
</evidence>
<feature type="region of interest" description="Disordered" evidence="1">
    <location>
        <begin position="469"/>
        <end position="490"/>
    </location>
</feature>
<dbReference type="OrthoDB" id="5391403at2759"/>
<gene>
    <name evidence="3" type="ORF">AQUCO_06600002v1</name>
</gene>
<dbReference type="Proteomes" id="UP000230069">
    <property type="component" value="Unassembled WGS sequence"/>
</dbReference>
<feature type="region of interest" description="Disordered" evidence="1">
    <location>
        <begin position="650"/>
        <end position="675"/>
    </location>
</feature>
<accession>A0A2G5CC03</accession>
<feature type="region of interest" description="Disordered" evidence="1">
    <location>
        <begin position="33"/>
        <end position="90"/>
    </location>
</feature>
<feature type="compositionally biased region" description="Polar residues" evidence="1">
    <location>
        <begin position="481"/>
        <end position="490"/>
    </location>
</feature>
<dbReference type="InterPro" id="IPR045700">
    <property type="entry name" value="Rab3GAP1"/>
</dbReference>
<feature type="domain" description="Rab3GAP catalytic subunit conserved" evidence="2">
    <location>
        <begin position="383"/>
        <end position="535"/>
    </location>
</feature>
<dbReference type="PANTHER" id="PTHR21422">
    <property type="entry name" value="RAB3 GTPASE-ACTIVATING PROTEIN CATALYTIC SUBUNIT"/>
    <property type="match status" value="1"/>
</dbReference>
<dbReference type="PANTHER" id="PTHR21422:SF10">
    <property type="entry name" value="RAB3 GTPASE-ACTIVATING PROTEIN CATALYTIC SUBUNIT"/>
    <property type="match status" value="1"/>
</dbReference>
<dbReference type="GO" id="GO:0005096">
    <property type="term" value="F:GTPase activator activity"/>
    <property type="evidence" value="ECO:0007669"/>
    <property type="project" value="InterPro"/>
</dbReference>
<dbReference type="Pfam" id="PF13890">
    <property type="entry name" value="Rab3-GTPase_cat"/>
    <property type="match status" value="1"/>
</dbReference>
<sequence length="675" mass="75602">METSTSSSLVSKARTAFHSAAAIAEKVLTDLKIDHHHREESEEQSHKLDSPSEKSDDGELYNNNSSSNDFKHSRWKPATLGKQHDWQDRLRKIRRGKKEIEEQEREKEKEKAKTFNLISDFLDGDETKSQTDLLTVKVSEKDSPAKDEELIVSNMDTIPPAVIIKQLATAMESGKKVNSLKDLLTSSRDSSPVRERGALSFSAMKSLVLREKEDKLTSEFCDDEELLALIQSLFDPEGHFPRRNYGSGSAIASLPREIHGAPPEGFVVRLSEIIGSFKTLRKMALFWCQVVTELRRLWSAEQPVPHVPLDESPDLNSCLLHQQLQVINCCISRKRRRAVASETLYSIMKDAGPDAEESTFSPGPVSSNSKLYAKVSSGDLVLRLGVDQPSDKLTMLETGEPVYSPITQEGPILTEDLIKEAEEFVLRTGSCGAGCSQLLSDMQAFKAANPGCILEDFVRWHSPPDWSGNDPINETEDSYSFPDSASKRGQLSSRMQKEGNLWRELWETSKPLPAVKQIPLFDEDLAVEGILNFLEEITPFELFRQLFLSILGSGFVIAEGMMSPNSNLAKLFFECKDYVIAACQGGSWSDNVDDLCQVYETVETILVYPEDCLKVINQSEETPAIDEPKRRFKKLSLNFGGKDRQFLKKPALFSRKPPKPTSTPSGLDENDWTVV</sequence>
<feature type="compositionally biased region" description="Basic and acidic residues" evidence="1">
    <location>
        <begin position="33"/>
        <end position="57"/>
    </location>
</feature>
<keyword evidence="4" id="KW-1185">Reference proteome</keyword>
<reference evidence="3 4" key="1">
    <citation type="submission" date="2017-09" db="EMBL/GenBank/DDBJ databases">
        <title>WGS assembly of Aquilegia coerulea Goldsmith.</title>
        <authorList>
            <person name="Hodges S."/>
            <person name="Kramer E."/>
            <person name="Nordborg M."/>
            <person name="Tomkins J."/>
            <person name="Borevitz J."/>
            <person name="Derieg N."/>
            <person name="Yan J."/>
            <person name="Mihaltcheva S."/>
            <person name="Hayes R.D."/>
            <person name="Rokhsar D."/>
        </authorList>
    </citation>
    <scope>NUCLEOTIDE SEQUENCE [LARGE SCALE GENOMIC DNA]</scope>
    <source>
        <strain evidence="4">cv. Goldsmith</strain>
    </source>
</reference>
<evidence type="ECO:0000256" key="1">
    <source>
        <dbReference type="SAM" id="MobiDB-lite"/>
    </source>
</evidence>
<organism evidence="3 4">
    <name type="scientific">Aquilegia coerulea</name>
    <name type="common">Rocky mountain columbine</name>
    <dbReference type="NCBI Taxonomy" id="218851"/>
    <lineage>
        <taxon>Eukaryota</taxon>
        <taxon>Viridiplantae</taxon>
        <taxon>Streptophyta</taxon>
        <taxon>Embryophyta</taxon>
        <taxon>Tracheophyta</taxon>
        <taxon>Spermatophyta</taxon>
        <taxon>Magnoliopsida</taxon>
        <taxon>Ranunculales</taxon>
        <taxon>Ranunculaceae</taxon>
        <taxon>Thalictroideae</taxon>
        <taxon>Aquilegia</taxon>
    </lineage>
</organism>
<dbReference type="EMBL" id="KZ305083">
    <property type="protein sequence ID" value="PIA28786.1"/>
    <property type="molecule type" value="Genomic_DNA"/>
</dbReference>
<dbReference type="InterPro" id="IPR026147">
    <property type="entry name" value="Rab3GAP1_conserved"/>
</dbReference>
<proteinExistence type="predicted"/>
<dbReference type="STRING" id="218851.A0A2G5CC03"/>
<protein>
    <recommendedName>
        <fullName evidence="2">Rab3GAP catalytic subunit conserved domain-containing protein</fullName>
    </recommendedName>
</protein>